<comment type="caution">
    <text evidence="1">The sequence shown here is derived from an EMBL/GenBank/DDBJ whole genome shotgun (WGS) entry which is preliminary data.</text>
</comment>
<gene>
    <name evidence="1" type="ORF">MAIT1_00449</name>
</gene>
<accession>A0A1Y2K168</accession>
<dbReference type="RefSeq" id="WP_085446247.1">
    <property type="nucleotide sequence ID" value="NZ_LVJN01000021.1"/>
</dbReference>
<keyword evidence="2" id="KW-1185">Reference proteome</keyword>
<name>A0A1Y2K168_9PROT</name>
<evidence type="ECO:0000313" key="1">
    <source>
        <dbReference type="EMBL" id="OSM00041.1"/>
    </source>
</evidence>
<protein>
    <recommendedName>
        <fullName evidence="3">SbsA Ig-like domain-containing protein</fullName>
    </recommendedName>
</protein>
<evidence type="ECO:0000313" key="2">
    <source>
        <dbReference type="Proteomes" id="UP000194003"/>
    </source>
</evidence>
<dbReference type="AlphaFoldDB" id="A0A1Y2K168"/>
<organism evidence="1 2">
    <name type="scientific">Magnetofaba australis IT-1</name>
    <dbReference type="NCBI Taxonomy" id="1434232"/>
    <lineage>
        <taxon>Bacteria</taxon>
        <taxon>Pseudomonadati</taxon>
        <taxon>Pseudomonadota</taxon>
        <taxon>Magnetococcia</taxon>
        <taxon>Magnetococcales</taxon>
        <taxon>Magnetococcaceae</taxon>
        <taxon>Magnetofaba</taxon>
    </lineage>
</organism>
<proteinExistence type="predicted"/>
<reference evidence="1 2" key="1">
    <citation type="journal article" date="2016" name="BMC Genomics">
        <title>Combined genomic and structural analyses of a cultured magnetotactic bacterium reveals its niche adaptation to a dynamic environment.</title>
        <authorList>
            <person name="Araujo A.C."/>
            <person name="Morillo V."/>
            <person name="Cypriano J."/>
            <person name="Teixeira L.C."/>
            <person name="Leao P."/>
            <person name="Lyra S."/>
            <person name="Almeida L.G."/>
            <person name="Bazylinski D.A."/>
            <person name="Vasconcellos A.T."/>
            <person name="Abreu F."/>
            <person name="Lins U."/>
        </authorList>
    </citation>
    <scope>NUCLEOTIDE SEQUENCE [LARGE SCALE GENOMIC DNA]</scope>
    <source>
        <strain evidence="1 2">IT-1</strain>
    </source>
</reference>
<evidence type="ECO:0008006" key="3">
    <source>
        <dbReference type="Google" id="ProtNLM"/>
    </source>
</evidence>
<sequence length="438" mass="48674">MHNAKSILTILGILMLFGAHAVHAETLLRISQSLPAHQSTVEPQGVITLTFDQPIPPGVSLTTNINDRECLNIENIQVSTTNFAYCVQMKAQPKLSPDRRSLTLEPLAWESQSRYLMRLVGTKKLLQAGVRLDNKWLGRFRTVGQDLTRCAPGAGGYRTQHFATPPSDAKPIKTHIVVLSDDYALKHTFPLRRTWANGSRDRAFFKLCPAPVGKNGKPDWASYEFNACMAPLLIEDLNREFAPLAAGEFQRFQLSAYTVACAPKAMRALDHAQRNQQFEAIQNAPYILNDHLNVVIGYSGRQVGGFSLPDQPISEKSAGVVVVDGGGRYDMPIVHEVGHLVGFPHLVGARNFDVMRTLCGKPVRFHSLREDQRSCEANIMGTWRLKGCPKLSFGDIRFDTSTHKQMLSDIFGCWLTQFDQGEFSSAQESGSRGKHVTN</sequence>
<dbReference type="EMBL" id="LVJN01000021">
    <property type="protein sequence ID" value="OSM00041.1"/>
    <property type="molecule type" value="Genomic_DNA"/>
</dbReference>
<dbReference type="Proteomes" id="UP000194003">
    <property type="component" value="Unassembled WGS sequence"/>
</dbReference>